<keyword evidence="1" id="KW-1133">Transmembrane helix</keyword>
<feature type="domain" description="SGNH hydrolase-type esterase" evidence="2">
    <location>
        <begin position="52"/>
        <end position="282"/>
    </location>
</feature>
<dbReference type="CDD" id="cd04506">
    <property type="entry name" value="SGNH_hydrolase_YpmR_like"/>
    <property type="match status" value="1"/>
</dbReference>
<comment type="caution">
    <text evidence="3">The sequence shown here is derived from an EMBL/GenBank/DDBJ whole genome shotgun (WGS) entry which is preliminary data.</text>
</comment>
<dbReference type="InterPro" id="IPR013830">
    <property type="entry name" value="SGNH_hydro"/>
</dbReference>
<evidence type="ECO:0000313" key="3">
    <source>
        <dbReference type="EMBL" id="KRK46606.1"/>
    </source>
</evidence>
<dbReference type="InterPro" id="IPR036514">
    <property type="entry name" value="SGNH_hydro_sf"/>
</dbReference>
<dbReference type="InterPro" id="IPR051532">
    <property type="entry name" value="Ester_Hydrolysis_Enzymes"/>
</dbReference>
<evidence type="ECO:0000259" key="2">
    <source>
        <dbReference type="Pfam" id="PF13472"/>
    </source>
</evidence>
<name>A0A0R1HIX9_9LACO</name>
<gene>
    <name evidence="3" type="ORF">FC66_GL000230</name>
</gene>
<evidence type="ECO:0000313" key="4">
    <source>
        <dbReference type="Proteomes" id="UP000051450"/>
    </source>
</evidence>
<keyword evidence="3" id="KW-0378">Hydrolase</keyword>
<keyword evidence="1" id="KW-0812">Transmembrane</keyword>
<dbReference type="PANTHER" id="PTHR30383:SF27">
    <property type="entry name" value="SPORE GERMINATION LIPASE LIPC"/>
    <property type="match status" value="1"/>
</dbReference>
<dbReference type="AlphaFoldDB" id="A0A0R1HIX9"/>
<dbReference type="SUPFAM" id="SSF52266">
    <property type="entry name" value="SGNH hydrolase"/>
    <property type="match status" value="1"/>
</dbReference>
<dbReference type="RefSeq" id="WP_057973548.1">
    <property type="nucleotide sequence ID" value="NZ_AZDI01000001.1"/>
</dbReference>
<organism evidence="3 4">
    <name type="scientific">Dellaglioa algida DSM 15638</name>
    <dbReference type="NCBI Taxonomy" id="1423719"/>
    <lineage>
        <taxon>Bacteria</taxon>
        <taxon>Bacillati</taxon>
        <taxon>Bacillota</taxon>
        <taxon>Bacilli</taxon>
        <taxon>Lactobacillales</taxon>
        <taxon>Lactobacillaceae</taxon>
        <taxon>Dellaglioa</taxon>
    </lineage>
</organism>
<dbReference type="PATRIC" id="fig|1423719.4.peg.232"/>
<dbReference type="STRING" id="1423719.FC66_GL000230"/>
<dbReference type="GO" id="GO:0004622">
    <property type="term" value="F:phosphatidylcholine lysophospholipase activity"/>
    <property type="evidence" value="ECO:0007669"/>
    <property type="project" value="TreeGrafter"/>
</dbReference>
<keyword evidence="1" id="KW-0472">Membrane</keyword>
<dbReference type="Proteomes" id="UP000051450">
    <property type="component" value="Unassembled WGS sequence"/>
</dbReference>
<sequence>MKFLKSLIITILSIAVLSGLVFSGMWLITGHFSNKGVITVPHTKQTMKLVSLGDSLTEGVGDTTNKGGFVPLISAKIDDNQNMKTTTSNFGLSGDRSDQIYDRLKQQPEMQKALSKATAITLTVGGNDLLQVIQKNILSNDASKLTKAINNEEVTYLKKLEELFKEIRKYNPDAPIYTISVYNPFYVYFPSMSSMTTIVQSWNNTTKKVIKTDGNSYFVDVAKQLSEGQYYGKKSTLTKTADSSDLSGLSGLNLEKVLQEKDEKNDYISVTDHFHPNNKGYEKMTELLYKSMQENHLFK</sequence>
<reference evidence="3 4" key="1">
    <citation type="journal article" date="2015" name="Genome Announc.">
        <title>Expanding the biotechnology potential of lactobacilli through comparative genomics of 213 strains and associated genera.</title>
        <authorList>
            <person name="Sun Z."/>
            <person name="Harris H.M."/>
            <person name="McCann A."/>
            <person name="Guo C."/>
            <person name="Argimon S."/>
            <person name="Zhang W."/>
            <person name="Yang X."/>
            <person name="Jeffery I.B."/>
            <person name="Cooney J.C."/>
            <person name="Kagawa T.F."/>
            <person name="Liu W."/>
            <person name="Song Y."/>
            <person name="Salvetti E."/>
            <person name="Wrobel A."/>
            <person name="Rasinkangas P."/>
            <person name="Parkhill J."/>
            <person name="Rea M.C."/>
            <person name="O'Sullivan O."/>
            <person name="Ritari J."/>
            <person name="Douillard F.P."/>
            <person name="Paul Ross R."/>
            <person name="Yang R."/>
            <person name="Briner A.E."/>
            <person name="Felis G.E."/>
            <person name="de Vos W.M."/>
            <person name="Barrangou R."/>
            <person name="Klaenhammer T.R."/>
            <person name="Caufield P.W."/>
            <person name="Cui Y."/>
            <person name="Zhang H."/>
            <person name="O'Toole P.W."/>
        </authorList>
    </citation>
    <scope>NUCLEOTIDE SEQUENCE [LARGE SCALE GENOMIC DNA]</scope>
    <source>
        <strain evidence="3 4">DSM 15638</strain>
    </source>
</reference>
<dbReference type="Pfam" id="PF13472">
    <property type="entry name" value="Lipase_GDSL_2"/>
    <property type="match status" value="1"/>
</dbReference>
<feature type="transmembrane region" description="Helical" evidence="1">
    <location>
        <begin position="7"/>
        <end position="28"/>
    </location>
</feature>
<dbReference type="EMBL" id="AZDI01000001">
    <property type="protein sequence ID" value="KRK46606.1"/>
    <property type="molecule type" value="Genomic_DNA"/>
</dbReference>
<protein>
    <submittedName>
        <fullName evidence="3">SGNH superfamily hydrolase</fullName>
    </submittedName>
</protein>
<accession>A0A0R1HIX9</accession>
<evidence type="ECO:0000256" key="1">
    <source>
        <dbReference type="SAM" id="Phobius"/>
    </source>
</evidence>
<dbReference type="OrthoDB" id="252349at2"/>
<dbReference type="Gene3D" id="3.40.50.1110">
    <property type="entry name" value="SGNH hydrolase"/>
    <property type="match status" value="1"/>
</dbReference>
<proteinExistence type="predicted"/>
<keyword evidence="4" id="KW-1185">Reference proteome</keyword>
<dbReference type="PANTHER" id="PTHR30383">
    <property type="entry name" value="THIOESTERASE 1/PROTEASE 1/LYSOPHOSPHOLIPASE L1"/>
    <property type="match status" value="1"/>
</dbReference>